<protein>
    <submittedName>
        <fullName evidence="2">Uncharacterized protein LOC142173406</fullName>
    </submittedName>
</protein>
<reference evidence="2" key="2">
    <citation type="submission" date="2025-08" db="UniProtKB">
        <authorList>
            <consortium name="RefSeq"/>
        </authorList>
    </citation>
    <scope>IDENTIFICATION</scope>
    <source>
        <tissue evidence="2">Leaf</tissue>
    </source>
</reference>
<reference evidence="1" key="1">
    <citation type="journal article" date="2014" name="Nat. Commun.">
        <title>The tobacco genome sequence and its comparison with those of tomato and potato.</title>
        <authorList>
            <person name="Sierro N."/>
            <person name="Battey J.N."/>
            <person name="Ouadi S."/>
            <person name="Bakaher N."/>
            <person name="Bovet L."/>
            <person name="Willig A."/>
            <person name="Goepfert S."/>
            <person name="Peitsch M.C."/>
            <person name="Ivanov N.V."/>
        </authorList>
    </citation>
    <scope>NUCLEOTIDE SEQUENCE [LARGE SCALE GENOMIC DNA]</scope>
</reference>
<gene>
    <name evidence="2" type="primary">LOC142173406</name>
</gene>
<accession>A0AC58TD02</accession>
<dbReference type="RefSeq" id="XP_075095090.1">
    <property type="nucleotide sequence ID" value="XM_075238989.1"/>
</dbReference>
<evidence type="ECO:0000313" key="1">
    <source>
        <dbReference type="Proteomes" id="UP000790787"/>
    </source>
</evidence>
<proteinExistence type="predicted"/>
<evidence type="ECO:0000313" key="2">
    <source>
        <dbReference type="RefSeq" id="XP_075095090.1"/>
    </source>
</evidence>
<keyword evidence="1" id="KW-1185">Reference proteome</keyword>
<sequence length="182" mass="21210">MTIKLIVGEFTLNIFSAYTPQACLNEEEKRRFWEDLDEMVCGIRHIDKHFIGGDFNGHIGAMYGGYDDVQEKVKTKKTAYLKLVESMDDEEKGMNREWYKLTKKEMKLAVTAAKTIVFGHLYEELKGKGGDNRMFRLAKLRERESCDMDQVKCIKDEEGRVFLDEAHIRRRWSNGRLTSIVS</sequence>
<organism evidence="1 2">
    <name type="scientific">Nicotiana tabacum</name>
    <name type="common">Common tobacco</name>
    <dbReference type="NCBI Taxonomy" id="4097"/>
    <lineage>
        <taxon>Eukaryota</taxon>
        <taxon>Viridiplantae</taxon>
        <taxon>Streptophyta</taxon>
        <taxon>Embryophyta</taxon>
        <taxon>Tracheophyta</taxon>
        <taxon>Spermatophyta</taxon>
        <taxon>Magnoliopsida</taxon>
        <taxon>eudicotyledons</taxon>
        <taxon>Gunneridae</taxon>
        <taxon>Pentapetalae</taxon>
        <taxon>asterids</taxon>
        <taxon>lamiids</taxon>
        <taxon>Solanales</taxon>
        <taxon>Solanaceae</taxon>
        <taxon>Nicotianoideae</taxon>
        <taxon>Nicotianeae</taxon>
        <taxon>Nicotiana</taxon>
    </lineage>
</organism>
<name>A0AC58TD02_TOBAC</name>
<dbReference type="Proteomes" id="UP000790787">
    <property type="component" value="Chromosome 19"/>
</dbReference>